<comment type="caution">
    <text evidence="2">The sequence shown here is derived from an EMBL/GenBank/DDBJ whole genome shotgun (WGS) entry which is preliminary data.</text>
</comment>
<gene>
    <name evidence="2" type="ORF">EYF80_050146</name>
</gene>
<feature type="region of interest" description="Disordered" evidence="1">
    <location>
        <begin position="1"/>
        <end position="110"/>
    </location>
</feature>
<dbReference type="EMBL" id="SRLO01001257">
    <property type="protein sequence ID" value="TNN39702.1"/>
    <property type="molecule type" value="Genomic_DNA"/>
</dbReference>
<organism evidence="2 3">
    <name type="scientific">Liparis tanakae</name>
    <name type="common">Tanaka's snailfish</name>
    <dbReference type="NCBI Taxonomy" id="230148"/>
    <lineage>
        <taxon>Eukaryota</taxon>
        <taxon>Metazoa</taxon>
        <taxon>Chordata</taxon>
        <taxon>Craniata</taxon>
        <taxon>Vertebrata</taxon>
        <taxon>Euteleostomi</taxon>
        <taxon>Actinopterygii</taxon>
        <taxon>Neopterygii</taxon>
        <taxon>Teleostei</taxon>
        <taxon>Neoteleostei</taxon>
        <taxon>Acanthomorphata</taxon>
        <taxon>Eupercaria</taxon>
        <taxon>Perciformes</taxon>
        <taxon>Cottioidei</taxon>
        <taxon>Cottales</taxon>
        <taxon>Liparidae</taxon>
        <taxon>Liparis</taxon>
    </lineage>
</organism>
<evidence type="ECO:0000256" key="1">
    <source>
        <dbReference type="SAM" id="MobiDB-lite"/>
    </source>
</evidence>
<evidence type="ECO:0000313" key="2">
    <source>
        <dbReference type="EMBL" id="TNN39702.1"/>
    </source>
</evidence>
<protein>
    <submittedName>
        <fullName evidence="2">Uncharacterized protein</fullName>
    </submittedName>
</protein>
<reference evidence="2 3" key="1">
    <citation type="submission" date="2019-03" db="EMBL/GenBank/DDBJ databases">
        <title>First draft genome of Liparis tanakae, snailfish: a comprehensive survey of snailfish specific genes.</title>
        <authorList>
            <person name="Kim W."/>
            <person name="Song I."/>
            <person name="Jeong J.-H."/>
            <person name="Kim D."/>
            <person name="Kim S."/>
            <person name="Ryu S."/>
            <person name="Song J.Y."/>
            <person name="Lee S.K."/>
        </authorList>
    </citation>
    <scope>NUCLEOTIDE SEQUENCE [LARGE SCALE GENOMIC DNA]</scope>
    <source>
        <tissue evidence="2">Muscle</tissue>
    </source>
</reference>
<keyword evidence="3" id="KW-1185">Reference proteome</keyword>
<sequence length="110" mass="12042">MFQKMAKRRKVMKEKTMTHQLRRIRRPMLMPTTAPDRCAMKLGWGPEDGSGGEKRSQTARPTSELTAGGDRALQAPDSGPPDTQTHGHTHGPPDHRTTGPLSVSSLLALC</sequence>
<accession>A0A4Z2FH93</accession>
<name>A0A4Z2FH93_9TELE</name>
<feature type="compositionally biased region" description="Polar residues" evidence="1">
    <location>
        <begin position="99"/>
        <end position="110"/>
    </location>
</feature>
<dbReference type="Proteomes" id="UP000314294">
    <property type="component" value="Unassembled WGS sequence"/>
</dbReference>
<dbReference type="AlphaFoldDB" id="A0A4Z2FH93"/>
<feature type="compositionally biased region" description="Basic residues" evidence="1">
    <location>
        <begin position="1"/>
        <end position="12"/>
    </location>
</feature>
<proteinExistence type="predicted"/>
<evidence type="ECO:0000313" key="3">
    <source>
        <dbReference type="Proteomes" id="UP000314294"/>
    </source>
</evidence>